<dbReference type="Pfam" id="PF01546">
    <property type="entry name" value="Peptidase_M20"/>
    <property type="match status" value="1"/>
</dbReference>
<keyword evidence="12" id="KW-1185">Reference proteome</keyword>
<keyword evidence="3" id="KW-0963">Cytoplasm</keyword>
<evidence type="ECO:0000256" key="2">
    <source>
        <dbReference type="ARBA" id="ARBA00005691"/>
    </source>
</evidence>
<evidence type="ECO:0000256" key="3">
    <source>
        <dbReference type="ARBA" id="ARBA00022490"/>
    </source>
</evidence>
<keyword evidence="5" id="KW-0028">Amino-acid biosynthesis</keyword>
<dbReference type="GO" id="GO:0008777">
    <property type="term" value="F:acetylornithine deacetylase activity"/>
    <property type="evidence" value="ECO:0007669"/>
    <property type="project" value="UniProtKB-EC"/>
</dbReference>
<evidence type="ECO:0000256" key="9">
    <source>
        <dbReference type="ARBA" id="ARBA00023285"/>
    </source>
</evidence>
<evidence type="ECO:0000256" key="7">
    <source>
        <dbReference type="ARBA" id="ARBA00022801"/>
    </source>
</evidence>
<evidence type="ECO:0000256" key="5">
    <source>
        <dbReference type="ARBA" id="ARBA00022605"/>
    </source>
</evidence>
<name>A0ABU3E9D7_9RHOB</name>
<protein>
    <submittedName>
        <fullName evidence="11">Acetylornithine deacetylase</fullName>
        <ecNumber evidence="11">3.5.1.16</ecNumber>
    </submittedName>
</protein>
<dbReference type="Gene3D" id="3.40.630.10">
    <property type="entry name" value="Zn peptidases"/>
    <property type="match status" value="1"/>
</dbReference>
<evidence type="ECO:0000256" key="4">
    <source>
        <dbReference type="ARBA" id="ARBA00022571"/>
    </source>
</evidence>
<dbReference type="InterPro" id="IPR002933">
    <property type="entry name" value="Peptidase_M20"/>
</dbReference>
<dbReference type="PANTHER" id="PTHR43808:SF31">
    <property type="entry name" value="N-ACETYL-L-CITRULLINE DEACETYLASE"/>
    <property type="match status" value="1"/>
</dbReference>
<evidence type="ECO:0000256" key="8">
    <source>
        <dbReference type="ARBA" id="ARBA00022833"/>
    </source>
</evidence>
<proteinExistence type="inferred from homology"/>
<feature type="domain" description="Peptidase M20 dimerisation" evidence="10">
    <location>
        <begin position="170"/>
        <end position="281"/>
    </location>
</feature>
<comment type="caution">
    <text evidence="11">The sequence shown here is derived from an EMBL/GenBank/DDBJ whole genome shotgun (WGS) entry which is preliminary data.</text>
</comment>
<keyword evidence="8" id="KW-0862">Zinc</keyword>
<dbReference type="InterPro" id="IPR001261">
    <property type="entry name" value="ArgE/DapE_CS"/>
</dbReference>
<dbReference type="Gene3D" id="3.30.70.360">
    <property type="match status" value="1"/>
</dbReference>
<dbReference type="NCBIfam" id="NF005710">
    <property type="entry name" value="PRK07522.1"/>
    <property type="match status" value="1"/>
</dbReference>
<evidence type="ECO:0000259" key="10">
    <source>
        <dbReference type="Pfam" id="PF07687"/>
    </source>
</evidence>
<dbReference type="InterPro" id="IPR010169">
    <property type="entry name" value="AcOrn-deacetyl"/>
</dbReference>
<dbReference type="InterPro" id="IPR050072">
    <property type="entry name" value="Peptidase_M20A"/>
</dbReference>
<dbReference type="PANTHER" id="PTHR43808">
    <property type="entry name" value="ACETYLORNITHINE DEACETYLASE"/>
    <property type="match status" value="1"/>
</dbReference>
<dbReference type="Pfam" id="PF07687">
    <property type="entry name" value="M20_dimer"/>
    <property type="match status" value="1"/>
</dbReference>
<dbReference type="SUPFAM" id="SSF53187">
    <property type="entry name" value="Zn-dependent exopeptidases"/>
    <property type="match status" value="1"/>
</dbReference>
<accession>A0ABU3E9D7</accession>
<dbReference type="CDD" id="cd03894">
    <property type="entry name" value="M20_ArgE"/>
    <property type="match status" value="1"/>
</dbReference>
<dbReference type="PROSITE" id="PS00759">
    <property type="entry name" value="ARGE_DAPE_CPG2_2"/>
    <property type="match status" value="1"/>
</dbReference>
<dbReference type="InterPro" id="IPR036264">
    <property type="entry name" value="Bact_exopeptidase_dim_dom"/>
</dbReference>
<evidence type="ECO:0000256" key="1">
    <source>
        <dbReference type="ARBA" id="ARBA00001947"/>
    </source>
</evidence>
<evidence type="ECO:0000313" key="12">
    <source>
        <dbReference type="Proteomes" id="UP001251085"/>
    </source>
</evidence>
<dbReference type="Proteomes" id="UP001251085">
    <property type="component" value="Unassembled WGS sequence"/>
</dbReference>
<comment type="cofactor">
    <cofactor evidence="1">
        <name>Zn(2+)</name>
        <dbReference type="ChEBI" id="CHEBI:29105"/>
    </cofactor>
</comment>
<dbReference type="EMBL" id="JAVRQI010000002">
    <property type="protein sequence ID" value="MDT1060837.1"/>
    <property type="molecule type" value="Genomic_DNA"/>
</dbReference>
<keyword evidence="9" id="KW-0170">Cobalt</keyword>
<gene>
    <name evidence="11" type="primary">argE</name>
    <name evidence="11" type="ORF">RM190_03140</name>
</gene>
<evidence type="ECO:0000313" key="11">
    <source>
        <dbReference type="EMBL" id="MDT1060837.1"/>
    </source>
</evidence>
<dbReference type="EC" id="3.5.1.16" evidence="11"/>
<keyword evidence="6" id="KW-0479">Metal-binding</keyword>
<sequence length="377" mass="39721">MTPEEILADLISCDDLPGRPNRAIAGCVEGHLRRMGIEPVILTGPEGDRVNILATIGPRDRSGVILSGHMDVVPVAGQDWSSDPFRLTRRDDRLYGRGTSDMKGFLACMLAMVPEFQAATLQRPLHLAFSYDEEIGCRGVGHLIAALPDLVAAPMACIVGEPSAMRPVLSHKGKRSTLLRIEGRAAHSSQPDAGLNAIYAGAEILLAIRALNERLAVQGPFDHRFSPPHSTVVAGVVRGGSAVNIIPDRCEIEMEVRSVPGADPAAITAEIVALAQALVPEKALSVEACELSAYPALPPSSDPTLAGLVARLSGGAPLQSVSYGTEAGLYHAAGIPSIICGPGEIARAHRPDEFILPEELAHCCQMLRGLAGHLAAP</sequence>
<dbReference type="InterPro" id="IPR011650">
    <property type="entry name" value="Peptidase_M20_dimer"/>
</dbReference>
<reference evidence="12" key="1">
    <citation type="submission" date="2023-07" db="EMBL/GenBank/DDBJ databases">
        <title>Characterization of two Paracoccaceae strains isolated from Phycosphere and proposal of Xinfangfangia lacusdiani sp. nov.</title>
        <authorList>
            <person name="Deng Y."/>
            <person name="Zhang Y.Q."/>
        </authorList>
    </citation>
    <scope>NUCLEOTIDE SEQUENCE [LARGE SCALE GENOMIC DNA]</scope>
    <source>
        <strain evidence="12">CPCC 101403</strain>
    </source>
</reference>
<dbReference type="SUPFAM" id="SSF55031">
    <property type="entry name" value="Bacterial exopeptidase dimerisation domain"/>
    <property type="match status" value="1"/>
</dbReference>
<keyword evidence="7 11" id="KW-0378">Hydrolase</keyword>
<dbReference type="NCBIfam" id="TIGR01892">
    <property type="entry name" value="AcOrn-deacetyl"/>
    <property type="match status" value="1"/>
</dbReference>
<evidence type="ECO:0000256" key="6">
    <source>
        <dbReference type="ARBA" id="ARBA00022723"/>
    </source>
</evidence>
<comment type="similarity">
    <text evidence="2">Belongs to the peptidase M20A family. ArgE subfamily.</text>
</comment>
<keyword evidence="4" id="KW-0055">Arginine biosynthesis</keyword>
<organism evidence="11 12">
    <name type="scientific">Paracoccus broussonetiae</name>
    <dbReference type="NCBI Taxonomy" id="3075834"/>
    <lineage>
        <taxon>Bacteria</taxon>
        <taxon>Pseudomonadati</taxon>
        <taxon>Pseudomonadota</taxon>
        <taxon>Alphaproteobacteria</taxon>
        <taxon>Rhodobacterales</taxon>
        <taxon>Paracoccaceae</taxon>
        <taxon>Paracoccus</taxon>
    </lineage>
</organism>